<organism evidence="1 2">
    <name type="scientific">Seminavis robusta</name>
    <dbReference type="NCBI Taxonomy" id="568900"/>
    <lineage>
        <taxon>Eukaryota</taxon>
        <taxon>Sar</taxon>
        <taxon>Stramenopiles</taxon>
        <taxon>Ochrophyta</taxon>
        <taxon>Bacillariophyta</taxon>
        <taxon>Bacillariophyceae</taxon>
        <taxon>Bacillariophycidae</taxon>
        <taxon>Naviculales</taxon>
        <taxon>Naviculaceae</taxon>
        <taxon>Seminavis</taxon>
    </lineage>
</organism>
<accession>A0A9N8EPU7</accession>
<proteinExistence type="predicted"/>
<evidence type="ECO:0000313" key="1">
    <source>
        <dbReference type="EMBL" id="CAB9525096.1"/>
    </source>
</evidence>
<name>A0A9N8EPU7_9STRA</name>
<protein>
    <submittedName>
        <fullName evidence="1">Uncharacterized protein</fullName>
    </submittedName>
</protein>
<keyword evidence="2" id="KW-1185">Reference proteome</keyword>
<comment type="caution">
    <text evidence="1">The sequence shown here is derived from an EMBL/GenBank/DDBJ whole genome shotgun (WGS) entry which is preliminary data.</text>
</comment>
<dbReference type="SUPFAM" id="SSF52540">
    <property type="entry name" value="P-loop containing nucleoside triphosphate hydrolases"/>
    <property type="match status" value="1"/>
</dbReference>
<dbReference type="Gene3D" id="3.40.50.300">
    <property type="entry name" value="P-loop containing nucleotide triphosphate hydrolases"/>
    <property type="match status" value="1"/>
</dbReference>
<gene>
    <name evidence="1" type="ORF">SEMRO_1629_G287110.1</name>
</gene>
<dbReference type="EMBL" id="CAICTM010001627">
    <property type="protein sequence ID" value="CAB9525096.1"/>
    <property type="molecule type" value="Genomic_DNA"/>
</dbReference>
<dbReference type="Proteomes" id="UP001153069">
    <property type="component" value="Unassembled WGS sequence"/>
</dbReference>
<reference evidence="1" key="1">
    <citation type="submission" date="2020-06" db="EMBL/GenBank/DDBJ databases">
        <authorList>
            <consortium name="Plant Systems Biology data submission"/>
        </authorList>
    </citation>
    <scope>NUCLEOTIDE SEQUENCE</scope>
    <source>
        <strain evidence="1">D6</strain>
    </source>
</reference>
<sequence length="399" mass="45176">MMRRSMHMALKVSTFTSGMLHPLLPANPGQGKSRLAKTIYKVMRGNKNPYFKTSDSAVSFTKGVWRLSDEHKLKELSKDAIDILDVEGLQKENSVYYLLICVIVLSKTIVLLSRERVNKEALGVLEIAFKILDGLGIVLKRPVIFIQAKMNKKGRLLDGDGKPTTEDAIIDEIAKEIPVVKKFKVEFFCLTEIPRKDVLERAGLNHVMAQSVVENATGLYEEDVKKLLERLFAVKDPLPSEQRMHYLIMVLEHLNMKNPDLVLEQNLEFFERDAERWLATRVCLEREQLVQKHLNKPLGGATTLAEFSEPPEENLQDQFDNYCASESPFLGKSKDAHAFKQVADKVFNRSHYATGVLKAQDPNTGEVIGIMSYVQPSFEAKQKTDEAILLDVYTLLKAP</sequence>
<dbReference type="AlphaFoldDB" id="A0A9N8EPU7"/>
<evidence type="ECO:0000313" key="2">
    <source>
        <dbReference type="Proteomes" id="UP001153069"/>
    </source>
</evidence>
<dbReference type="InterPro" id="IPR027417">
    <property type="entry name" value="P-loop_NTPase"/>
</dbReference>